<dbReference type="CDD" id="cd12108">
    <property type="entry name" value="Hr-like"/>
    <property type="match status" value="1"/>
</dbReference>
<proteinExistence type="predicted"/>
<evidence type="ECO:0000256" key="1">
    <source>
        <dbReference type="SAM" id="Coils"/>
    </source>
</evidence>
<dbReference type="EMBL" id="JANYMP010000004">
    <property type="protein sequence ID" value="MCS7477300.1"/>
    <property type="molecule type" value="Genomic_DNA"/>
</dbReference>
<dbReference type="Proteomes" id="UP001141259">
    <property type="component" value="Unassembled WGS sequence"/>
</dbReference>
<feature type="coiled-coil region" evidence="1">
    <location>
        <begin position="82"/>
        <end position="109"/>
    </location>
</feature>
<reference evidence="3" key="1">
    <citation type="submission" date="2022-08" db="EMBL/GenBank/DDBJ databases">
        <authorList>
            <person name="Tistechok S."/>
            <person name="Samborskyy M."/>
            <person name="Roman I."/>
        </authorList>
    </citation>
    <scope>NUCLEOTIDE SEQUENCE</scope>
    <source>
        <strain evidence="3">DSM 103496</strain>
    </source>
</reference>
<gene>
    <name evidence="3" type="ORF">NZH93_10595</name>
</gene>
<dbReference type="Gene3D" id="1.20.120.520">
    <property type="entry name" value="nmb1532 protein domain like"/>
    <property type="match status" value="1"/>
</dbReference>
<name>A0A9X3AFJ9_9PSEU</name>
<dbReference type="InterPro" id="IPR012312">
    <property type="entry name" value="Hemerythrin-like"/>
</dbReference>
<evidence type="ECO:0000313" key="3">
    <source>
        <dbReference type="EMBL" id="MCS7477300.1"/>
    </source>
</evidence>
<dbReference type="Pfam" id="PF01814">
    <property type="entry name" value="Hemerythrin"/>
    <property type="match status" value="1"/>
</dbReference>
<comment type="caution">
    <text evidence="3">The sequence shown here is derived from an EMBL/GenBank/DDBJ whole genome shotgun (WGS) entry which is preliminary data.</text>
</comment>
<organism evidence="3 4">
    <name type="scientific">Umezawaea endophytica</name>
    <dbReference type="NCBI Taxonomy" id="1654476"/>
    <lineage>
        <taxon>Bacteria</taxon>
        <taxon>Bacillati</taxon>
        <taxon>Actinomycetota</taxon>
        <taxon>Actinomycetes</taxon>
        <taxon>Pseudonocardiales</taxon>
        <taxon>Pseudonocardiaceae</taxon>
        <taxon>Umezawaea</taxon>
    </lineage>
</organism>
<dbReference type="AlphaFoldDB" id="A0A9X3AFJ9"/>
<accession>A0A9X3AFJ9</accession>
<dbReference type="RefSeq" id="WP_259622809.1">
    <property type="nucleotide sequence ID" value="NZ_JANYMP010000004.1"/>
</dbReference>
<protein>
    <submittedName>
        <fullName evidence="3">Hemerythrin domain-containing protein</fullName>
    </submittedName>
</protein>
<evidence type="ECO:0000259" key="2">
    <source>
        <dbReference type="Pfam" id="PF01814"/>
    </source>
</evidence>
<keyword evidence="4" id="KW-1185">Reference proteome</keyword>
<keyword evidence="1" id="KW-0175">Coiled coil</keyword>
<evidence type="ECO:0000313" key="4">
    <source>
        <dbReference type="Proteomes" id="UP001141259"/>
    </source>
</evidence>
<sequence>MVESEGLLMYDELIAVHTIMRRGADLTTASLERLVAGEPVGVKAVVRLARWQAEFVHHHHESEDELFWPVLRTLFPDVVAGLDGLSAEHEKLDHELRALSVAIDTLAEKDVDVREAAGAALPAATSVRDVLIGHLDAEEPVLKGLFPRVPDADIVRLRKAIVDGAPRGGPDLVIGLLSEPVPAPGHDVMMANFPAPVRLLRPLLLRRFHSTLGALAAR</sequence>
<feature type="domain" description="Hemerythrin-like" evidence="2">
    <location>
        <begin position="9"/>
        <end position="143"/>
    </location>
</feature>